<evidence type="ECO:0000313" key="7">
    <source>
        <dbReference type="Proteomes" id="UP000825729"/>
    </source>
</evidence>
<dbReference type="Proteomes" id="UP000825729">
    <property type="component" value="Unassembled WGS sequence"/>
</dbReference>
<dbReference type="GO" id="GO:0019808">
    <property type="term" value="F:polyamine binding"/>
    <property type="evidence" value="ECO:0007669"/>
    <property type="project" value="InterPro"/>
</dbReference>
<comment type="subcellular location">
    <subcellularLocation>
        <location evidence="1">Periplasm</location>
    </subcellularLocation>
</comment>
<dbReference type="InterPro" id="IPR001188">
    <property type="entry name" value="Sperm_putr-bd"/>
</dbReference>
<keyword evidence="4" id="KW-0574">Periplasm</keyword>
<dbReference type="PANTHER" id="PTHR30222:SF17">
    <property type="entry name" value="SPERMIDINE_PUTRESCINE-BINDING PERIPLASMIC PROTEIN"/>
    <property type="match status" value="1"/>
</dbReference>
<dbReference type="EMBL" id="JAINDJ010000003">
    <property type="protein sequence ID" value="KAG9452895.1"/>
    <property type="molecule type" value="Genomic_DNA"/>
</dbReference>
<gene>
    <name evidence="6" type="ORF">H6P81_005799</name>
</gene>
<evidence type="ECO:0000256" key="4">
    <source>
        <dbReference type="ARBA" id="ARBA00022764"/>
    </source>
</evidence>
<keyword evidence="3" id="KW-0732">Signal</keyword>
<dbReference type="SUPFAM" id="SSF53850">
    <property type="entry name" value="Periplasmic binding protein-like II"/>
    <property type="match status" value="1"/>
</dbReference>
<dbReference type="PANTHER" id="PTHR30222">
    <property type="entry name" value="SPERMIDINE/PUTRESCINE-BINDING PERIPLASMIC PROTEIN"/>
    <property type="match status" value="1"/>
</dbReference>
<organism evidence="6 7">
    <name type="scientific">Aristolochia fimbriata</name>
    <name type="common">White veined hardy Dutchman's pipe vine</name>
    <dbReference type="NCBI Taxonomy" id="158543"/>
    <lineage>
        <taxon>Eukaryota</taxon>
        <taxon>Viridiplantae</taxon>
        <taxon>Streptophyta</taxon>
        <taxon>Embryophyta</taxon>
        <taxon>Tracheophyta</taxon>
        <taxon>Spermatophyta</taxon>
        <taxon>Magnoliopsida</taxon>
        <taxon>Magnoliidae</taxon>
        <taxon>Piperales</taxon>
        <taxon>Aristolochiaceae</taxon>
        <taxon>Aristolochia</taxon>
    </lineage>
</organism>
<evidence type="ECO:0000313" key="6">
    <source>
        <dbReference type="EMBL" id="KAG9452895.1"/>
    </source>
</evidence>
<feature type="region of interest" description="Disordered" evidence="5">
    <location>
        <begin position="1"/>
        <end position="34"/>
    </location>
</feature>
<feature type="compositionally biased region" description="Basic residues" evidence="5">
    <location>
        <begin position="24"/>
        <end position="34"/>
    </location>
</feature>
<keyword evidence="2" id="KW-0813">Transport</keyword>
<dbReference type="CDD" id="cd13661">
    <property type="entry name" value="PBP2_PotD_PotF_like_1"/>
    <property type="match status" value="1"/>
</dbReference>
<name>A0AAV7EVG5_ARIFI</name>
<dbReference type="AlphaFoldDB" id="A0AAV7EVG5"/>
<dbReference type="Gene3D" id="3.40.190.10">
    <property type="entry name" value="Periplasmic binding protein-like II"/>
    <property type="match status" value="2"/>
</dbReference>
<keyword evidence="7" id="KW-1185">Reference proteome</keyword>
<feature type="compositionally biased region" description="Polar residues" evidence="5">
    <location>
        <begin position="8"/>
        <end position="17"/>
    </location>
</feature>
<accession>A0AAV7EVG5</accession>
<dbReference type="Pfam" id="PF13343">
    <property type="entry name" value="SBP_bac_6"/>
    <property type="match status" value="1"/>
</dbReference>
<dbReference type="PRINTS" id="PR00909">
    <property type="entry name" value="SPERMDNBNDNG"/>
</dbReference>
<proteinExistence type="predicted"/>
<reference evidence="6 7" key="1">
    <citation type="submission" date="2021-07" db="EMBL/GenBank/DDBJ databases">
        <title>The Aristolochia fimbriata genome: insights into angiosperm evolution, floral development and chemical biosynthesis.</title>
        <authorList>
            <person name="Jiao Y."/>
        </authorList>
    </citation>
    <scope>NUCLEOTIDE SEQUENCE [LARGE SCALE GENOMIC DNA]</scope>
    <source>
        <strain evidence="6">IBCAS-2021</strain>
        <tissue evidence="6">Leaf</tissue>
    </source>
</reference>
<evidence type="ECO:0000256" key="1">
    <source>
        <dbReference type="ARBA" id="ARBA00004418"/>
    </source>
</evidence>
<evidence type="ECO:0000256" key="5">
    <source>
        <dbReference type="SAM" id="MobiDB-lite"/>
    </source>
</evidence>
<protein>
    <submittedName>
        <fullName evidence="6">Uncharacterized protein</fullName>
    </submittedName>
</protein>
<dbReference type="GO" id="GO:0015846">
    <property type="term" value="P:polyamine transport"/>
    <property type="evidence" value="ECO:0007669"/>
    <property type="project" value="InterPro"/>
</dbReference>
<evidence type="ECO:0000256" key="3">
    <source>
        <dbReference type="ARBA" id="ARBA00022729"/>
    </source>
</evidence>
<evidence type="ECO:0000256" key="2">
    <source>
        <dbReference type="ARBA" id="ARBA00022448"/>
    </source>
</evidence>
<sequence>MELAMAFRSSSSPQNSRLGDFRRGSHTRPRPSSLHYKRKGINSMLLAGDGDHAGDRQGFTPSLTSFFFQFLQQPTVSHRALFLQLAAPAIFFLSFGACACVSGPGVPLRPAQTVALDSQIGAVEDGEPALLSNSVSEENKLAESEKEMELKAAFERWKSKAFALTVPLRIVSLRGSVPPSWFKDFIQVQGRKMKLQSEFRGKLEDIFSELLAATKRGSVDLKSAMAADVVTIGDSWLCLAISKGVIEPLGNVEEQDWFKELEEKWRTYLYRNNNGNLDSDGKIWAVPYRWGSIVIAYKTSKFAKLNLSPVQDWGDLWRPELAGKISMVDSPREVVGAVLKFMGASYNTQNIDVEVPGGRNLVLHNLMRLQRQVRLFDSVHYLKAFATGDVWVAVGWSSDVLPAAKRMSNVAVIVPKSGASLWADLWAIPAATKFNTNRIGGRVRSPSPLIHQWIEFCLQPARALPFLQEVIPGSSPSALKGIPAEDWSEDQSKGKPKLDTNLIAGVPPPEILSKCEFLEPLSEGTLLDYKWLVAGMQKPRQGQISRLIEYFSLIVQTLGLRSCGTQS</sequence>
<comment type="caution">
    <text evidence="6">The sequence shown here is derived from an EMBL/GenBank/DDBJ whole genome shotgun (WGS) entry which is preliminary data.</text>
</comment>